<proteinExistence type="predicted"/>
<keyword evidence="3" id="KW-1185">Reference proteome</keyword>
<dbReference type="EMBL" id="CP136893">
    <property type="protein sequence ID" value="WOL04666.1"/>
    <property type="molecule type" value="Genomic_DNA"/>
</dbReference>
<dbReference type="Proteomes" id="UP001327560">
    <property type="component" value="Chromosome 4"/>
</dbReference>
<evidence type="ECO:0000313" key="2">
    <source>
        <dbReference type="EMBL" id="WOL04666.1"/>
    </source>
</evidence>
<dbReference type="AlphaFoldDB" id="A0AAQ3QCN0"/>
<protein>
    <submittedName>
        <fullName evidence="2">Uncharacterized protein</fullName>
    </submittedName>
</protein>
<gene>
    <name evidence="2" type="ORF">Cni_G13388</name>
</gene>
<accession>A0AAQ3QCN0</accession>
<evidence type="ECO:0000256" key="1">
    <source>
        <dbReference type="SAM" id="MobiDB-lite"/>
    </source>
</evidence>
<name>A0AAQ3QCN0_9LILI</name>
<feature type="compositionally biased region" description="Polar residues" evidence="1">
    <location>
        <begin position="1"/>
        <end position="15"/>
    </location>
</feature>
<evidence type="ECO:0000313" key="3">
    <source>
        <dbReference type="Proteomes" id="UP001327560"/>
    </source>
</evidence>
<feature type="region of interest" description="Disordered" evidence="1">
    <location>
        <begin position="1"/>
        <end position="56"/>
    </location>
</feature>
<organism evidence="2 3">
    <name type="scientific">Canna indica</name>
    <name type="common">Indian-shot</name>
    <dbReference type="NCBI Taxonomy" id="4628"/>
    <lineage>
        <taxon>Eukaryota</taxon>
        <taxon>Viridiplantae</taxon>
        <taxon>Streptophyta</taxon>
        <taxon>Embryophyta</taxon>
        <taxon>Tracheophyta</taxon>
        <taxon>Spermatophyta</taxon>
        <taxon>Magnoliopsida</taxon>
        <taxon>Liliopsida</taxon>
        <taxon>Zingiberales</taxon>
        <taxon>Cannaceae</taxon>
        <taxon>Canna</taxon>
    </lineage>
</organism>
<sequence length="118" mass="12965">MAMMGSTPSTSTLTQRIGHITRPALCSSRGRSQVRAAHYPVSDEKTSTSTPHVSHQVKETILNSEDCAGSNASTELQPRTGLGSTTHRLVMGLMTKEARGLMAKEEQELKMERRRLLQ</sequence>
<reference evidence="2 3" key="1">
    <citation type="submission" date="2023-10" db="EMBL/GenBank/DDBJ databases">
        <title>Chromosome-scale genome assembly provides insights into flower coloration mechanisms of Canna indica.</title>
        <authorList>
            <person name="Li C."/>
        </authorList>
    </citation>
    <scope>NUCLEOTIDE SEQUENCE [LARGE SCALE GENOMIC DNA]</scope>
    <source>
        <tissue evidence="2">Flower</tissue>
    </source>
</reference>